<dbReference type="InParanoid" id="A0A1Z5KK46"/>
<dbReference type="EMBL" id="BDSP01000248">
    <property type="protein sequence ID" value="GAX26577.1"/>
    <property type="molecule type" value="Genomic_DNA"/>
</dbReference>
<keyword evidence="2" id="KW-1185">Reference proteome</keyword>
<name>A0A1Z5KK46_FISSO</name>
<evidence type="ECO:0000313" key="2">
    <source>
        <dbReference type="Proteomes" id="UP000198406"/>
    </source>
</evidence>
<organism evidence="1 2">
    <name type="scientific">Fistulifera solaris</name>
    <name type="common">Oleaginous diatom</name>
    <dbReference type="NCBI Taxonomy" id="1519565"/>
    <lineage>
        <taxon>Eukaryota</taxon>
        <taxon>Sar</taxon>
        <taxon>Stramenopiles</taxon>
        <taxon>Ochrophyta</taxon>
        <taxon>Bacillariophyta</taxon>
        <taxon>Bacillariophyceae</taxon>
        <taxon>Bacillariophycidae</taxon>
        <taxon>Naviculales</taxon>
        <taxon>Naviculaceae</taxon>
        <taxon>Fistulifera</taxon>
    </lineage>
</organism>
<comment type="caution">
    <text evidence="1">The sequence shown here is derived from an EMBL/GenBank/DDBJ whole genome shotgun (WGS) entry which is preliminary data.</text>
</comment>
<dbReference type="Proteomes" id="UP000198406">
    <property type="component" value="Unassembled WGS sequence"/>
</dbReference>
<dbReference type="SUPFAM" id="SSF48452">
    <property type="entry name" value="TPR-like"/>
    <property type="match status" value="1"/>
</dbReference>
<sequence length="211" mass="23635">MIRNTSFPSKENVELKQERIEVSFNNMTLNQVSSYTSLQQSAEGEEATFDEAVQTGFKYYREGKASESLFHFARALRQREDKPELLPVKAEVLIAISNVHSFRSDPIKSIHALQYSLEMLVAYYGPRSPPVAVVLQKLANEYANIRQPETAIQCLCEALAIALASHNVHVSSIWRALGKQLLTLGLIEDAQTCFDEAKEHSHGSSTEFSSN</sequence>
<dbReference type="InterPro" id="IPR011990">
    <property type="entry name" value="TPR-like_helical_dom_sf"/>
</dbReference>
<dbReference type="Gene3D" id="1.25.40.10">
    <property type="entry name" value="Tetratricopeptide repeat domain"/>
    <property type="match status" value="1"/>
</dbReference>
<accession>A0A1Z5KK46</accession>
<protein>
    <submittedName>
        <fullName evidence="1">Uncharacterized protein</fullName>
    </submittedName>
</protein>
<proteinExistence type="predicted"/>
<gene>
    <name evidence="1" type="ORF">FisN_21Lu113</name>
</gene>
<dbReference type="AlphaFoldDB" id="A0A1Z5KK46"/>
<reference evidence="1 2" key="1">
    <citation type="journal article" date="2015" name="Plant Cell">
        <title>Oil accumulation by the oleaginous diatom Fistulifera solaris as revealed by the genome and transcriptome.</title>
        <authorList>
            <person name="Tanaka T."/>
            <person name="Maeda Y."/>
            <person name="Veluchamy A."/>
            <person name="Tanaka M."/>
            <person name="Abida H."/>
            <person name="Marechal E."/>
            <person name="Bowler C."/>
            <person name="Muto M."/>
            <person name="Sunaga Y."/>
            <person name="Tanaka M."/>
            <person name="Yoshino T."/>
            <person name="Taniguchi T."/>
            <person name="Fukuda Y."/>
            <person name="Nemoto M."/>
            <person name="Matsumoto M."/>
            <person name="Wong P.S."/>
            <person name="Aburatani S."/>
            <person name="Fujibuchi W."/>
        </authorList>
    </citation>
    <scope>NUCLEOTIDE SEQUENCE [LARGE SCALE GENOMIC DNA]</scope>
    <source>
        <strain evidence="1 2">JPCC DA0580</strain>
    </source>
</reference>
<evidence type="ECO:0000313" key="1">
    <source>
        <dbReference type="EMBL" id="GAX26577.1"/>
    </source>
</evidence>